<protein>
    <submittedName>
        <fullName evidence="2">Uncharacterized protein</fullName>
    </submittedName>
</protein>
<organism evidence="2 3">
    <name type="scientific">Amycolatopsis ultiminotia</name>
    <dbReference type="NCBI Taxonomy" id="543629"/>
    <lineage>
        <taxon>Bacteria</taxon>
        <taxon>Bacillati</taxon>
        <taxon>Actinomycetota</taxon>
        <taxon>Actinomycetes</taxon>
        <taxon>Pseudonocardiales</taxon>
        <taxon>Pseudonocardiaceae</taxon>
        <taxon>Amycolatopsis</taxon>
    </lineage>
</organism>
<keyword evidence="3" id="KW-1185">Reference proteome</keyword>
<gene>
    <name evidence="2" type="ORF">GCM10022222_01680</name>
</gene>
<dbReference type="EMBL" id="BAAAZN010000001">
    <property type="protein sequence ID" value="GAA3523339.1"/>
    <property type="molecule type" value="Genomic_DNA"/>
</dbReference>
<accession>A0ABP6UVB7</accession>
<evidence type="ECO:0000313" key="3">
    <source>
        <dbReference type="Proteomes" id="UP001500689"/>
    </source>
</evidence>
<proteinExistence type="predicted"/>
<evidence type="ECO:0000313" key="2">
    <source>
        <dbReference type="EMBL" id="GAA3523339.1"/>
    </source>
</evidence>
<comment type="caution">
    <text evidence="2">The sequence shown here is derived from an EMBL/GenBank/DDBJ whole genome shotgun (WGS) entry which is preliminary data.</text>
</comment>
<name>A0ABP6UVB7_9PSEU</name>
<feature type="region of interest" description="Disordered" evidence="1">
    <location>
        <begin position="16"/>
        <end position="111"/>
    </location>
</feature>
<evidence type="ECO:0000256" key="1">
    <source>
        <dbReference type="SAM" id="MobiDB-lite"/>
    </source>
</evidence>
<dbReference type="Proteomes" id="UP001500689">
    <property type="component" value="Unassembled WGS sequence"/>
</dbReference>
<reference evidence="3" key="1">
    <citation type="journal article" date="2019" name="Int. J. Syst. Evol. Microbiol.">
        <title>The Global Catalogue of Microorganisms (GCM) 10K type strain sequencing project: providing services to taxonomists for standard genome sequencing and annotation.</title>
        <authorList>
            <consortium name="The Broad Institute Genomics Platform"/>
            <consortium name="The Broad Institute Genome Sequencing Center for Infectious Disease"/>
            <person name="Wu L."/>
            <person name="Ma J."/>
        </authorList>
    </citation>
    <scope>NUCLEOTIDE SEQUENCE [LARGE SCALE GENOMIC DNA]</scope>
    <source>
        <strain evidence="3">JCM 16898</strain>
    </source>
</reference>
<feature type="compositionally biased region" description="Basic and acidic residues" evidence="1">
    <location>
        <begin position="23"/>
        <end position="48"/>
    </location>
</feature>
<sequence length="111" mass="12175">MVGILAFRWRVRHPVGPRRCFRHDHDISEAPRHKPAADGRTTRKDVAGKGKSRSGEGFAAPRLDDQGNGGSAAEIAQRRRPNGGNAMEIAQRRRAQKATGGTEAAQRRPSR</sequence>